<dbReference type="GO" id="GO:0005737">
    <property type="term" value="C:cytoplasm"/>
    <property type="evidence" value="ECO:0007669"/>
    <property type="project" value="TreeGrafter"/>
</dbReference>
<dbReference type="AlphaFoldDB" id="A0A8H3D4T7"/>
<dbReference type="Pfam" id="PF00069">
    <property type="entry name" value="Pkinase"/>
    <property type="match status" value="1"/>
</dbReference>
<sequence length="360" mass="40179">MATVTDVMSALTLRGDGHDSRCGILRALDKLKQCNRFESSRFSANDLELLYHQRRSCVARLTMRTSDGDLTIAIKNIRPDNQSEYSNFDQTHDPDNIIKNELMIWNALANHPNVASFLGITNLNGSIRCDELSSGERPDSMAVSKYYPEGSLHGFSSIASRPADLRLGLLISAIRGLEYIHSLSIVHGDLKAANLLFKRNGKSRVKVTDFGSSVVVCQQECPHQHISQGGSGTLPWDSPELYRRQNPQPRSYSSDIWAFGCLALEVQMGLFPYTGRESGDLFLASRLMRKGRLPAIESEVFSIIQNEPASQAVWDLIQECWQKNYEDRPSASDLRRWLERIQPDCVGGPGGTGWGVKMDS</sequence>
<gene>
    <name evidence="2" type="ORF">RDB_LOCUS125912</name>
</gene>
<dbReference type="PROSITE" id="PS50011">
    <property type="entry name" value="PROTEIN_KINASE_DOM"/>
    <property type="match status" value="1"/>
</dbReference>
<organism evidence="2 3">
    <name type="scientific">Rhizoctonia solani</name>
    <dbReference type="NCBI Taxonomy" id="456999"/>
    <lineage>
        <taxon>Eukaryota</taxon>
        <taxon>Fungi</taxon>
        <taxon>Dikarya</taxon>
        <taxon>Basidiomycota</taxon>
        <taxon>Agaricomycotina</taxon>
        <taxon>Agaricomycetes</taxon>
        <taxon>Cantharellales</taxon>
        <taxon>Ceratobasidiaceae</taxon>
        <taxon>Rhizoctonia</taxon>
    </lineage>
</organism>
<dbReference type="InterPro" id="IPR008271">
    <property type="entry name" value="Ser/Thr_kinase_AS"/>
</dbReference>
<dbReference type="PROSITE" id="PS00108">
    <property type="entry name" value="PROTEIN_KINASE_ST"/>
    <property type="match status" value="1"/>
</dbReference>
<reference evidence="2" key="1">
    <citation type="submission" date="2021-01" db="EMBL/GenBank/DDBJ databases">
        <authorList>
            <person name="Kaushik A."/>
        </authorList>
    </citation>
    <scope>NUCLEOTIDE SEQUENCE</scope>
    <source>
        <strain evidence="2">AG6-10EEA</strain>
    </source>
</reference>
<dbReference type="InterPro" id="IPR000719">
    <property type="entry name" value="Prot_kinase_dom"/>
</dbReference>
<dbReference type="PANTHER" id="PTHR23257">
    <property type="entry name" value="SERINE-THREONINE PROTEIN KINASE"/>
    <property type="match status" value="1"/>
</dbReference>
<dbReference type="SMART" id="SM00220">
    <property type="entry name" value="S_TKc"/>
    <property type="match status" value="1"/>
</dbReference>
<name>A0A8H3D4T7_9AGAM</name>
<dbReference type="SUPFAM" id="SSF56112">
    <property type="entry name" value="Protein kinase-like (PK-like)"/>
    <property type="match status" value="1"/>
</dbReference>
<dbReference type="Gene3D" id="1.10.510.10">
    <property type="entry name" value="Transferase(Phosphotransferase) domain 1"/>
    <property type="match status" value="1"/>
</dbReference>
<dbReference type="EMBL" id="CAJMXA010003663">
    <property type="protein sequence ID" value="CAE6510005.1"/>
    <property type="molecule type" value="Genomic_DNA"/>
</dbReference>
<evidence type="ECO:0000313" key="3">
    <source>
        <dbReference type="Proteomes" id="UP000663853"/>
    </source>
</evidence>
<comment type="caution">
    <text evidence="2">The sequence shown here is derived from an EMBL/GenBank/DDBJ whole genome shotgun (WGS) entry which is preliminary data.</text>
</comment>
<dbReference type="GO" id="GO:0004672">
    <property type="term" value="F:protein kinase activity"/>
    <property type="evidence" value="ECO:0007669"/>
    <property type="project" value="InterPro"/>
</dbReference>
<proteinExistence type="predicted"/>
<feature type="domain" description="Protein kinase" evidence="1">
    <location>
        <begin position="44"/>
        <end position="338"/>
    </location>
</feature>
<dbReference type="GO" id="GO:0005524">
    <property type="term" value="F:ATP binding"/>
    <property type="evidence" value="ECO:0007669"/>
    <property type="project" value="InterPro"/>
</dbReference>
<protein>
    <recommendedName>
        <fullName evidence="1">Protein kinase domain-containing protein</fullName>
    </recommendedName>
</protein>
<dbReference type="GO" id="GO:0007165">
    <property type="term" value="P:signal transduction"/>
    <property type="evidence" value="ECO:0007669"/>
    <property type="project" value="TreeGrafter"/>
</dbReference>
<dbReference type="Proteomes" id="UP000663853">
    <property type="component" value="Unassembled WGS sequence"/>
</dbReference>
<evidence type="ECO:0000313" key="2">
    <source>
        <dbReference type="EMBL" id="CAE6510005.1"/>
    </source>
</evidence>
<accession>A0A8H3D4T7</accession>
<dbReference type="InterPro" id="IPR011009">
    <property type="entry name" value="Kinase-like_dom_sf"/>
</dbReference>
<evidence type="ECO:0000259" key="1">
    <source>
        <dbReference type="PROSITE" id="PS50011"/>
    </source>
</evidence>
<dbReference type="InterPro" id="IPR050167">
    <property type="entry name" value="Ser_Thr_protein_kinase"/>
</dbReference>